<dbReference type="AlphaFoldDB" id="A0A4Q5AVJ6"/>
<dbReference type="RefSeq" id="WP_129966927.1">
    <property type="nucleotide sequence ID" value="NZ_RYUW01000012.1"/>
</dbReference>
<name>A0A4Q5AVJ6_9BIFI</name>
<evidence type="ECO:0000313" key="3">
    <source>
        <dbReference type="Proteomes" id="UP000292382"/>
    </source>
</evidence>
<protein>
    <submittedName>
        <fullName evidence="2">Phage capsid and scaffold</fullName>
    </submittedName>
</protein>
<proteinExistence type="predicted"/>
<feature type="region of interest" description="Disordered" evidence="1">
    <location>
        <begin position="25"/>
        <end position="63"/>
    </location>
</feature>
<gene>
    <name evidence="2" type="ORF">PG2003B_1135</name>
</gene>
<comment type="caution">
    <text evidence="2">The sequence shown here is derived from an EMBL/GenBank/DDBJ whole genome shotgun (WGS) entry which is preliminary data.</text>
</comment>
<feature type="compositionally biased region" description="Low complexity" evidence="1">
    <location>
        <begin position="25"/>
        <end position="49"/>
    </location>
</feature>
<reference evidence="2 3" key="1">
    <citation type="submission" date="2018-12" db="EMBL/GenBank/DDBJ databases">
        <title>Unveiling genomic diversity among members of the Bifidobacterium pseudolongum species, a widely distributed gut commensal of the animal kingdom.</title>
        <authorList>
            <person name="Lugli G.A."/>
            <person name="Duranti S."/>
            <person name="Albert K."/>
            <person name="Mancabelli L."/>
            <person name="Napoli S."/>
            <person name="Viappiani A."/>
            <person name="Anzalone R."/>
            <person name="Longhi G."/>
            <person name="Milani C."/>
            <person name="Turroni F."/>
            <person name="Alessandri G."/>
            <person name="Sela D.A."/>
            <person name="Van Sinderen D."/>
            <person name="Ventura M."/>
        </authorList>
    </citation>
    <scope>NUCLEOTIDE SEQUENCE [LARGE SCALE GENOMIC DNA]</scope>
    <source>
        <strain evidence="2 3">2003B</strain>
    </source>
</reference>
<evidence type="ECO:0000256" key="1">
    <source>
        <dbReference type="SAM" id="MobiDB-lite"/>
    </source>
</evidence>
<evidence type="ECO:0000313" key="2">
    <source>
        <dbReference type="EMBL" id="RYQ36636.1"/>
    </source>
</evidence>
<dbReference type="Proteomes" id="UP000292382">
    <property type="component" value="Unassembled WGS sequence"/>
</dbReference>
<organism evidence="2 3">
    <name type="scientific">Bifidobacterium pseudolongum subsp. globosum</name>
    <dbReference type="NCBI Taxonomy" id="1690"/>
    <lineage>
        <taxon>Bacteria</taxon>
        <taxon>Bacillati</taxon>
        <taxon>Actinomycetota</taxon>
        <taxon>Actinomycetes</taxon>
        <taxon>Bifidobacteriales</taxon>
        <taxon>Bifidobacteriaceae</taxon>
        <taxon>Bifidobacterium</taxon>
    </lineage>
</organism>
<sequence length="197" mass="21552">MWKQRMLNPDLTILPFWILCVESGTQTGSGDSGTDTGSTDDGGTEPDTGAGKDEKEDQAKEFSRALAKRKAEIEAKYADYDELKKKLADYEAKEQAGKSDMDKLAERIATIEKERDELAAREERSKLIASVAKATDTPVDVVAMLTGDTEEDLTKAVESLKSLMKPQKRAAPPAAHPKRTDTVAMSAMDHLRAAFSD</sequence>
<dbReference type="EMBL" id="RYUW01000012">
    <property type="protein sequence ID" value="RYQ36636.1"/>
    <property type="molecule type" value="Genomic_DNA"/>
</dbReference>
<feature type="compositionally biased region" description="Basic and acidic residues" evidence="1">
    <location>
        <begin position="50"/>
        <end position="63"/>
    </location>
</feature>
<accession>A0A4Q5AVJ6</accession>